<organism evidence="2 3">
    <name type="scientific">Portunus trituberculatus</name>
    <name type="common">Swimming crab</name>
    <name type="synonym">Neptunus trituberculatus</name>
    <dbReference type="NCBI Taxonomy" id="210409"/>
    <lineage>
        <taxon>Eukaryota</taxon>
        <taxon>Metazoa</taxon>
        <taxon>Ecdysozoa</taxon>
        <taxon>Arthropoda</taxon>
        <taxon>Crustacea</taxon>
        <taxon>Multicrustacea</taxon>
        <taxon>Malacostraca</taxon>
        <taxon>Eumalacostraca</taxon>
        <taxon>Eucarida</taxon>
        <taxon>Decapoda</taxon>
        <taxon>Pleocyemata</taxon>
        <taxon>Brachyura</taxon>
        <taxon>Eubrachyura</taxon>
        <taxon>Portunoidea</taxon>
        <taxon>Portunidae</taxon>
        <taxon>Portuninae</taxon>
        <taxon>Portunus</taxon>
    </lineage>
</organism>
<dbReference type="Proteomes" id="UP000324222">
    <property type="component" value="Unassembled WGS sequence"/>
</dbReference>
<keyword evidence="3" id="KW-1185">Reference proteome</keyword>
<feature type="compositionally biased region" description="Basic and acidic residues" evidence="1">
    <location>
        <begin position="40"/>
        <end position="53"/>
    </location>
</feature>
<evidence type="ECO:0000313" key="2">
    <source>
        <dbReference type="EMBL" id="MPD06136.1"/>
    </source>
</evidence>
<proteinExistence type="predicted"/>
<evidence type="ECO:0000256" key="1">
    <source>
        <dbReference type="SAM" id="MobiDB-lite"/>
    </source>
</evidence>
<dbReference type="AlphaFoldDB" id="A0A5B7KH48"/>
<feature type="region of interest" description="Disordered" evidence="1">
    <location>
        <begin position="40"/>
        <end position="59"/>
    </location>
</feature>
<gene>
    <name evidence="2" type="ORF">E2C01_101926</name>
</gene>
<feature type="region of interest" description="Disordered" evidence="1">
    <location>
        <begin position="1"/>
        <end position="26"/>
    </location>
</feature>
<name>A0A5B7KH48_PORTR</name>
<evidence type="ECO:0000313" key="3">
    <source>
        <dbReference type="Proteomes" id="UP000324222"/>
    </source>
</evidence>
<reference evidence="2 3" key="1">
    <citation type="submission" date="2019-05" db="EMBL/GenBank/DDBJ databases">
        <title>Another draft genome of Portunus trituberculatus and its Hox gene families provides insights of decapod evolution.</title>
        <authorList>
            <person name="Jeong J.-H."/>
            <person name="Song I."/>
            <person name="Kim S."/>
            <person name="Choi T."/>
            <person name="Kim D."/>
            <person name="Ryu S."/>
            <person name="Kim W."/>
        </authorList>
    </citation>
    <scope>NUCLEOTIDE SEQUENCE [LARGE SCALE GENOMIC DNA]</scope>
    <source>
        <tissue evidence="2">Muscle</tissue>
    </source>
</reference>
<dbReference type="EMBL" id="VSRR010149597">
    <property type="protein sequence ID" value="MPD06136.1"/>
    <property type="molecule type" value="Genomic_DNA"/>
</dbReference>
<accession>A0A5B7KH48</accession>
<sequence length="59" mass="6854">MPHSPRGEGERHGAGLRAGRKRGKGHVFTSEMILMRRLWRHEDTTHTTRHDPDNQWTPA</sequence>
<comment type="caution">
    <text evidence="2">The sequence shown here is derived from an EMBL/GenBank/DDBJ whole genome shotgun (WGS) entry which is preliminary data.</text>
</comment>
<feature type="compositionally biased region" description="Basic and acidic residues" evidence="1">
    <location>
        <begin position="1"/>
        <end position="13"/>
    </location>
</feature>
<protein>
    <submittedName>
        <fullName evidence="2">Uncharacterized protein</fullName>
    </submittedName>
</protein>